<evidence type="ECO:0000259" key="7">
    <source>
        <dbReference type="Pfam" id="PF00557"/>
    </source>
</evidence>
<comment type="function">
    <text evidence="1 6">Removes the N-terminal methionine from nascent proteins. The N-terminal methionine is often cleaved when the second residue in the primary sequence is small and uncharged (Met-Ala-, Cys, Gly, Pro, Ser, Thr, or Val). Requires deformylation of the N(alpha)-formylated initiator methionine before it can be hydrolyzed.</text>
</comment>
<keyword evidence="3 6" id="KW-0645">Protease</keyword>
<dbReference type="InterPro" id="IPR000994">
    <property type="entry name" value="Pept_M24"/>
</dbReference>
<gene>
    <name evidence="6" type="primary">map</name>
    <name evidence="8" type="ORF">KQI42_16155</name>
</gene>
<evidence type="ECO:0000256" key="3">
    <source>
        <dbReference type="ARBA" id="ARBA00022670"/>
    </source>
</evidence>
<dbReference type="EC" id="3.4.11.18" evidence="6"/>
<dbReference type="PANTHER" id="PTHR43330:SF8">
    <property type="entry name" value="METHIONINE AMINOPEPTIDASE 1D, MITOCHONDRIAL"/>
    <property type="match status" value="1"/>
</dbReference>
<protein>
    <recommendedName>
        <fullName evidence="6">Methionine aminopeptidase</fullName>
        <shortName evidence="6">MAP</shortName>
        <shortName evidence="6">MetAP</shortName>
        <ecNumber evidence="6">3.4.11.18</ecNumber>
    </recommendedName>
    <alternativeName>
        <fullName evidence="6">Peptidase M</fullName>
    </alternativeName>
</protein>
<dbReference type="Pfam" id="PF02810">
    <property type="entry name" value="SEC-C"/>
    <property type="match status" value="1"/>
</dbReference>
<evidence type="ECO:0000256" key="5">
    <source>
        <dbReference type="ARBA" id="ARBA00022801"/>
    </source>
</evidence>
<name>A0ABS6E9E0_9FIRM</name>
<dbReference type="NCBIfam" id="NF008970">
    <property type="entry name" value="PRK12318.1"/>
    <property type="match status" value="1"/>
</dbReference>
<dbReference type="EMBL" id="JAHLPM010000016">
    <property type="protein sequence ID" value="MBU5439548.1"/>
    <property type="molecule type" value="Genomic_DNA"/>
</dbReference>
<evidence type="ECO:0000313" key="8">
    <source>
        <dbReference type="EMBL" id="MBU5439548.1"/>
    </source>
</evidence>
<dbReference type="InterPro" id="IPR004027">
    <property type="entry name" value="SEC_C_motif"/>
</dbReference>
<keyword evidence="9" id="KW-1185">Reference proteome</keyword>
<evidence type="ECO:0000256" key="6">
    <source>
        <dbReference type="HAMAP-Rule" id="MF_01974"/>
    </source>
</evidence>
<feature type="domain" description="Peptidase M24" evidence="7">
    <location>
        <begin position="54"/>
        <end position="283"/>
    </location>
</feature>
<feature type="binding site" evidence="6">
    <location>
        <position position="276"/>
    </location>
    <ligand>
        <name>a divalent metal cation</name>
        <dbReference type="ChEBI" id="CHEBI:60240"/>
        <label>1</label>
    </ligand>
</feature>
<keyword evidence="4 6" id="KW-0479">Metal-binding</keyword>
<feature type="binding site" evidence="6">
    <location>
        <position position="211"/>
    </location>
    <ligand>
        <name>a divalent metal cation</name>
        <dbReference type="ChEBI" id="CHEBI:60240"/>
        <label>2</label>
        <note>catalytic</note>
    </ligand>
</feature>
<dbReference type="Pfam" id="PF00557">
    <property type="entry name" value="Peptidase_M24"/>
    <property type="match status" value="1"/>
</dbReference>
<dbReference type="Proteomes" id="UP000749471">
    <property type="component" value="Unassembled WGS sequence"/>
</dbReference>
<reference evidence="8 9" key="1">
    <citation type="submission" date="2021-06" db="EMBL/GenBank/DDBJ databases">
        <authorList>
            <person name="Sun Q."/>
            <person name="Li D."/>
        </authorList>
    </citation>
    <scope>NUCLEOTIDE SEQUENCE [LARGE SCALE GENOMIC DNA]</scope>
    <source>
        <strain evidence="8 9">MSJ-40</strain>
    </source>
</reference>
<dbReference type="NCBIfam" id="TIGR00500">
    <property type="entry name" value="met_pdase_I"/>
    <property type="match status" value="1"/>
</dbReference>
<comment type="catalytic activity">
    <reaction evidence="6">
        <text>Release of N-terminal amino acids, preferentially methionine, from peptides and arylamides.</text>
        <dbReference type="EC" id="3.4.11.18"/>
    </reaction>
</comment>
<feature type="binding site" evidence="6">
    <location>
        <position position="148"/>
    </location>
    <ligand>
        <name>a divalent metal cation</name>
        <dbReference type="ChEBI" id="CHEBI:60240"/>
        <label>1</label>
    </ligand>
</feature>
<dbReference type="CDD" id="cd01086">
    <property type="entry name" value="MetAP1"/>
    <property type="match status" value="1"/>
</dbReference>
<dbReference type="GO" id="GO:0004239">
    <property type="term" value="F:initiator methionyl aminopeptidase activity"/>
    <property type="evidence" value="ECO:0007669"/>
    <property type="project" value="UniProtKB-EC"/>
</dbReference>
<keyword evidence="5 6" id="KW-0378">Hydrolase</keyword>
<feature type="binding site" evidence="6">
    <location>
        <position position="218"/>
    </location>
    <ligand>
        <name>substrate</name>
    </ligand>
</feature>
<feature type="binding site" evidence="6">
    <location>
        <position position="244"/>
    </location>
    <ligand>
        <name>a divalent metal cation</name>
        <dbReference type="ChEBI" id="CHEBI:60240"/>
        <label>2</label>
        <note>catalytic</note>
    </ligand>
</feature>
<accession>A0ABS6E9E0</accession>
<proteinExistence type="inferred from homology"/>
<evidence type="ECO:0000256" key="1">
    <source>
        <dbReference type="ARBA" id="ARBA00002521"/>
    </source>
</evidence>
<evidence type="ECO:0000313" key="9">
    <source>
        <dbReference type="Proteomes" id="UP000749471"/>
    </source>
</evidence>
<feature type="binding site" evidence="6">
    <location>
        <position position="276"/>
    </location>
    <ligand>
        <name>a divalent metal cation</name>
        <dbReference type="ChEBI" id="CHEBI:60240"/>
        <label>2</label>
        <note>catalytic</note>
    </ligand>
</feature>
<comment type="caution">
    <text evidence="8">The sequence shown here is derived from an EMBL/GenBank/DDBJ whole genome shotgun (WGS) entry which is preliminary data.</text>
</comment>
<comment type="subunit">
    <text evidence="6">Monomer.</text>
</comment>
<comment type="similarity">
    <text evidence="6">Belongs to the peptidase M24A family. Methionine aminopeptidase type 1 subfamily.</text>
</comment>
<dbReference type="InterPro" id="IPR002467">
    <property type="entry name" value="Pept_M24A_MAP1"/>
</dbReference>
<keyword evidence="2 6" id="KW-0031">Aminopeptidase</keyword>
<sequence length="291" mass="32761">MFKKIGRNDLCWCGSHKKYKKCHAEFDNKVEVYKLQGHIVPSREMIKTPDQIAGIRESGKINIAVLDAVEEYIEEGITTDDIDKLVYQKTKELGGVPAQLGYQGFPKSVCTSVNEQVCHGIPSKNVVLCNRDIINVDVSTIYKGYFSDSSRMFCIGDVDEKKEKLVRVAWECIDLGLKQVRPWSFLGDMGQVVHEHAIKNGYSVVKDIGGHGIGLGFHEDPWVSYVSKKNTEMLMVPGMIFTIEPMVNMGTDEIFLDEENGWTIYTADGKLSAQWEVMVLVTDDGYEVLAY</sequence>
<feature type="binding site" evidence="6">
    <location>
        <position position="148"/>
    </location>
    <ligand>
        <name>a divalent metal cation</name>
        <dbReference type="ChEBI" id="CHEBI:60240"/>
        <label>2</label>
        <note>catalytic</note>
    </ligand>
</feature>
<dbReference type="PANTHER" id="PTHR43330">
    <property type="entry name" value="METHIONINE AMINOPEPTIDASE"/>
    <property type="match status" value="1"/>
</dbReference>
<evidence type="ECO:0000256" key="2">
    <source>
        <dbReference type="ARBA" id="ARBA00022438"/>
    </source>
</evidence>
<evidence type="ECO:0000256" key="4">
    <source>
        <dbReference type="ARBA" id="ARBA00022723"/>
    </source>
</evidence>
<organism evidence="8 9">
    <name type="scientific">Tissierella simiarum</name>
    <dbReference type="NCBI Taxonomy" id="2841534"/>
    <lineage>
        <taxon>Bacteria</taxon>
        <taxon>Bacillati</taxon>
        <taxon>Bacillota</taxon>
        <taxon>Tissierellia</taxon>
        <taxon>Tissierellales</taxon>
        <taxon>Tissierellaceae</taxon>
        <taxon>Tissierella</taxon>
    </lineage>
</organism>
<feature type="binding site" evidence="6">
    <location>
        <position position="119"/>
    </location>
    <ligand>
        <name>substrate</name>
    </ligand>
</feature>
<comment type="cofactor">
    <cofactor evidence="6">
        <name>Co(2+)</name>
        <dbReference type="ChEBI" id="CHEBI:48828"/>
    </cofactor>
    <cofactor evidence="6">
        <name>Zn(2+)</name>
        <dbReference type="ChEBI" id="CHEBI:29105"/>
    </cofactor>
    <cofactor evidence="6">
        <name>Mn(2+)</name>
        <dbReference type="ChEBI" id="CHEBI:29035"/>
    </cofactor>
    <cofactor evidence="6">
        <name>Fe(2+)</name>
        <dbReference type="ChEBI" id="CHEBI:29033"/>
    </cofactor>
    <text evidence="6">Binds 2 divalent metal cations per subunit. Has a high-affinity and a low affinity metal-binding site. The true nature of the physiological cofactor is under debate. The enzyme is active with cobalt, zinc, manganese or divalent iron ions. Most likely, methionine aminopeptidases function as mononuclear Fe(2+)-metalloproteases under physiological conditions, and the catalytically relevant metal-binding site has been assigned to the histidine-containing high-affinity site.</text>
</comment>
<dbReference type="HAMAP" id="MF_01974">
    <property type="entry name" value="MetAP_1"/>
    <property type="match status" value="1"/>
</dbReference>
<feature type="binding site" evidence="6">
    <location>
        <position position="137"/>
    </location>
    <ligand>
        <name>a divalent metal cation</name>
        <dbReference type="ChEBI" id="CHEBI:60240"/>
        <label>1</label>
    </ligand>
</feature>